<dbReference type="RefSeq" id="WP_107031600.1">
    <property type="nucleotide sequence ID" value="NZ_CAPVOC010000010.1"/>
</dbReference>
<evidence type="ECO:0000259" key="4">
    <source>
        <dbReference type="Pfam" id="PF00535"/>
    </source>
</evidence>
<dbReference type="SUPFAM" id="SSF53448">
    <property type="entry name" value="Nucleotide-diphospho-sugar transferases"/>
    <property type="match status" value="1"/>
</dbReference>
<sequence length="339" mass="38300">MTVAAESVPARVAVIILNWNGEKFLRAYLPSVVRHTPSAIADVFVADNGSTDGSVDLLKRDFPNVRTILFSENHGFAEGYNLAIKEVAPHYKYSVLLNSDVEVKDDWLTPMFNFMESHPEAGAVQPKILSLTEPEKFEYAGAAGGFLDRNGYPYCRGRIFGTVETDCGQYDSPIQVDWASGAALMVDNSFYLSVGGLDKAFFAHMEEIDLCWRMRLAGRQLWAVPSGAVYHLGGGSLPASNPRKTYLNFRNNLLMLRKNLPRNGRTRRLVWRRLLDTLAWAKFMACLDFGNARAVVRAHRDFSRMQAVYDTDPRVDLLSGRPNILLEYYLLRHDRFSDF</sequence>
<dbReference type="PANTHER" id="PTHR43179">
    <property type="entry name" value="RHAMNOSYLTRANSFERASE WBBL"/>
    <property type="match status" value="1"/>
</dbReference>
<dbReference type="EMBL" id="PUEC01000005">
    <property type="protein sequence ID" value="PWB03490.1"/>
    <property type="molecule type" value="Genomic_DNA"/>
</dbReference>
<evidence type="ECO:0000313" key="5">
    <source>
        <dbReference type="EMBL" id="PWB03490.1"/>
    </source>
</evidence>
<comment type="caution">
    <text evidence="5">The sequence shown here is derived from an EMBL/GenBank/DDBJ whole genome shotgun (WGS) entry which is preliminary data.</text>
</comment>
<evidence type="ECO:0000256" key="3">
    <source>
        <dbReference type="ARBA" id="ARBA00022679"/>
    </source>
</evidence>
<gene>
    <name evidence="5" type="ORF">C5O23_03230</name>
</gene>
<dbReference type="InterPro" id="IPR001173">
    <property type="entry name" value="Glyco_trans_2-like"/>
</dbReference>
<evidence type="ECO:0000256" key="2">
    <source>
        <dbReference type="ARBA" id="ARBA00022676"/>
    </source>
</evidence>
<protein>
    <submittedName>
        <fullName evidence="5">Glycosyltransferase family 2 protein</fullName>
    </submittedName>
</protein>
<keyword evidence="3 5" id="KW-0808">Transferase</keyword>
<keyword evidence="2" id="KW-0328">Glycosyltransferase</keyword>
<dbReference type="AlphaFoldDB" id="A0A2V1IRQ9"/>
<comment type="similarity">
    <text evidence="1">Belongs to the glycosyltransferase 2 family.</text>
</comment>
<keyword evidence="6" id="KW-1185">Reference proteome</keyword>
<dbReference type="Proteomes" id="UP000244905">
    <property type="component" value="Unassembled WGS sequence"/>
</dbReference>
<accession>A0A2V1IRQ9</accession>
<evidence type="ECO:0000313" key="6">
    <source>
        <dbReference type="Proteomes" id="UP000244905"/>
    </source>
</evidence>
<dbReference type="InterPro" id="IPR029044">
    <property type="entry name" value="Nucleotide-diphossugar_trans"/>
</dbReference>
<organism evidence="5 6">
    <name type="scientific">Duncaniella muris</name>
    <dbReference type="NCBI Taxonomy" id="2094150"/>
    <lineage>
        <taxon>Bacteria</taxon>
        <taxon>Pseudomonadati</taxon>
        <taxon>Bacteroidota</taxon>
        <taxon>Bacteroidia</taxon>
        <taxon>Bacteroidales</taxon>
        <taxon>Muribaculaceae</taxon>
        <taxon>Duncaniella</taxon>
    </lineage>
</organism>
<dbReference type="GO" id="GO:0016757">
    <property type="term" value="F:glycosyltransferase activity"/>
    <property type="evidence" value="ECO:0007669"/>
    <property type="project" value="UniProtKB-KW"/>
</dbReference>
<dbReference type="Gene3D" id="3.90.550.10">
    <property type="entry name" value="Spore Coat Polysaccharide Biosynthesis Protein SpsA, Chain A"/>
    <property type="match status" value="1"/>
</dbReference>
<name>A0A2V1IRQ9_9BACT</name>
<dbReference type="Pfam" id="PF00535">
    <property type="entry name" value="Glycos_transf_2"/>
    <property type="match status" value="1"/>
</dbReference>
<dbReference type="CDD" id="cd04186">
    <property type="entry name" value="GT_2_like_c"/>
    <property type="match status" value="1"/>
</dbReference>
<proteinExistence type="inferred from homology"/>
<evidence type="ECO:0000256" key="1">
    <source>
        <dbReference type="ARBA" id="ARBA00006739"/>
    </source>
</evidence>
<dbReference type="PANTHER" id="PTHR43179:SF12">
    <property type="entry name" value="GALACTOFURANOSYLTRANSFERASE GLFT2"/>
    <property type="match status" value="1"/>
</dbReference>
<reference evidence="6" key="1">
    <citation type="submission" date="2018-02" db="EMBL/GenBank/DDBJ databases">
        <authorList>
            <person name="Clavel T."/>
            <person name="Strowig T."/>
        </authorList>
    </citation>
    <scope>NUCLEOTIDE SEQUENCE [LARGE SCALE GENOMIC DNA]</scope>
    <source>
        <strain evidence="6">DSM 103720</strain>
    </source>
</reference>
<feature type="domain" description="Glycosyltransferase 2-like" evidence="4">
    <location>
        <begin position="14"/>
        <end position="126"/>
    </location>
</feature>